<gene>
    <name evidence="3" type="primary">LOC119632988</name>
</gene>
<dbReference type="Proteomes" id="UP000092443">
    <property type="component" value="Unplaced"/>
</dbReference>
<feature type="region of interest" description="Disordered" evidence="1">
    <location>
        <begin position="424"/>
        <end position="460"/>
    </location>
</feature>
<reference evidence="3" key="1">
    <citation type="submission" date="2025-08" db="UniProtKB">
        <authorList>
            <consortium name="RefSeq"/>
        </authorList>
    </citation>
    <scope>IDENTIFICATION</scope>
    <source>
        <tissue evidence="3">Whole body pupa</tissue>
    </source>
</reference>
<proteinExistence type="predicted"/>
<protein>
    <submittedName>
        <fullName evidence="3">Uncharacterized protein LOC119632988</fullName>
    </submittedName>
</protein>
<feature type="compositionally biased region" description="Polar residues" evidence="1">
    <location>
        <begin position="441"/>
        <end position="458"/>
    </location>
</feature>
<dbReference type="KEGG" id="gfs:119632988"/>
<evidence type="ECO:0000313" key="2">
    <source>
        <dbReference type="Proteomes" id="UP000092443"/>
    </source>
</evidence>
<accession>A0A8U0WA06</accession>
<dbReference type="AlphaFoldDB" id="A0A8U0WA06"/>
<evidence type="ECO:0000313" key="3">
    <source>
        <dbReference type="RefSeq" id="XP_037882091.1"/>
    </source>
</evidence>
<dbReference type="RefSeq" id="XP_037882091.1">
    <property type="nucleotide sequence ID" value="XM_038026163.1"/>
</dbReference>
<evidence type="ECO:0000256" key="1">
    <source>
        <dbReference type="SAM" id="MobiDB-lite"/>
    </source>
</evidence>
<name>A0A8U0WA06_9MUSC</name>
<sequence>MDLRTSDRNAARYIQYYKCGCFQPYNFCSCSHKLVGSAAFLRNVKKLAQAISMVMALCNVQCDKRSALIDVITFYFLNYEEIRHRIDTVPHKRLHRLDVIHDLTCKCSLNRVNAQVAFSIIKRAFKAFYYGTDEGGVPNPLLNNQLKHSQQCLWHYAAYRTAQVYAAYENMFAICQKSLQFKICIMYERTRKNFEVIFPNNENFECICMKCFKQIAADNLKPVESKYHLHDSLDVYGNPYSNMMSTAKKYDAPDQRESVTPTCSCRILNLEEDKETHSHFDTVNTGFSQGPFECHWYNITKEEAEADDAVFDFKLPDEFKCEPDICKNDSDSCESICECICESCECECESHSESGVEISKESLEEKTEKVDNYQYVFDLNKRVLSKESDKCHDPNDALRPPRLQLAELRGQKMNLKTSKRHPKVFAVQPKPHPAPRENDSLTETHSSNINTSGRSQNELPEDIVKFKLSALIGQVS</sequence>
<keyword evidence="2" id="KW-1185">Reference proteome</keyword>
<organism evidence="2 3">
    <name type="scientific">Glossina fuscipes</name>
    <dbReference type="NCBI Taxonomy" id="7396"/>
    <lineage>
        <taxon>Eukaryota</taxon>
        <taxon>Metazoa</taxon>
        <taxon>Ecdysozoa</taxon>
        <taxon>Arthropoda</taxon>
        <taxon>Hexapoda</taxon>
        <taxon>Insecta</taxon>
        <taxon>Pterygota</taxon>
        <taxon>Neoptera</taxon>
        <taxon>Endopterygota</taxon>
        <taxon>Diptera</taxon>
        <taxon>Brachycera</taxon>
        <taxon>Muscomorpha</taxon>
        <taxon>Hippoboscoidea</taxon>
        <taxon>Glossinidae</taxon>
        <taxon>Glossina</taxon>
    </lineage>
</organism>
<dbReference type="GeneID" id="119632988"/>